<organism evidence="1 2">
    <name type="scientific">Caligus rogercresseyi</name>
    <name type="common">Sea louse</name>
    <dbReference type="NCBI Taxonomy" id="217165"/>
    <lineage>
        <taxon>Eukaryota</taxon>
        <taxon>Metazoa</taxon>
        <taxon>Ecdysozoa</taxon>
        <taxon>Arthropoda</taxon>
        <taxon>Crustacea</taxon>
        <taxon>Multicrustacea</taxon>
        <taxon>Hexanauplia</taxon>
        <taxon>Copepoda</taxon>
        <taxon>Siphonostomatoida</taxon>
        <taxon>Caligidae</taxon>
        <taxon>Caligus</taxon>
    </lineage>
</organism>
<proteinExistence type="predicted"/>
<evidence type="ECO:0000313" key="2">
    <source>
        <dbReference type="Proteomes" id="UP000595437"/>
    </source>
</evidence>
<dbReference type="OrthoDB" id="5953636at2759"/>
<sequence length="84" mass="9671">SKSEDSSKWNLIESVLTKSIHLLKPDEGKYLTHCNGKNVPDALKIFEEIVQKLQCGFRIKESFVGSFMEIWVFYEIYPLGKSDS</sequence>
<feature type="non-terminal residue" evidence="1">
    <location>
        <position position="1"/>
    </location>
</feature>
<gene>
    <name evidence="1" type="ORF">FKW44_004741</name>
</gene>
<dbReference type="InterPro" id="IPR015576">
    <property type="entry name" value="Spermine_synthase_animal"/>
</dbReference>
<dbReference type="PANTHER" id="PTHR46315:SF1">
    <property type="entry name" value="SPERMINE SYNTHASE"/>
    <property type="match status" value="1"/>
</dbReference>
<dbReference type="EMBL" id="CP045892">
    <property type="protein sequence ID" value="QQP52555.1"/>
    <property type="molecule type" value="Genomic_DNA"/>
</dbReference>
<dbReference type="PANTHER" id="PTHR46315">
    <property type="entry name" value="SPERMINE SYNTHASE"/>
    <property type="match status" value="1"/>
</dbReference>
<dbReference type="GO" id="GO:0006597">
    <property type="term" value="P:spermine biosynthetic process"/>
    <property type="evidence" value="ECO:0007669"/>
    <property type="project" value="InterPro"/>
</dbReference>
<name>A0A7T8KBC7_CALRO</name>
<evidence type="ECO:0000313" key="1">
    <source>
        <dbReference type="EMBL" id="QQP52555.1"/>
    </source>
</evidence>
<reference evidence="2" key="1">
    <citation type="submission" date="2021-01" db="EMBL/GenBank/DDBJ databases">
        <title>Caligus Genome Assembly.</title>
        <authorList>
            <person name="Gallardo-Escarate C."/>
        </authorList>
    </citation>
    <scope>NUCLEOTIDE SEQUENCE [LARGE SCALE GENOMIC DNA]</scope>
</reference>
<keyword evidence="2" id="KW-1185">Reference proteome</keyword>
<dbReference type="GO" id="GO:0016768">
    <property type="term" value="F:spermine synthase activity"/>
    <property type="evidence" value="ECO:0007669"/>
    <property type="project" value="InterPro"/>
</dbReference>
<accession>A0A7T8KBC7</accession>
<protein>
    <submittedName>
        <fullName evidence="1">Spermine synthaselike</fullName>
    </submittedName>
</protein>
<dbReference type="Proteomes" id="UP000595437">
    <property type="component" value="Chromosome 3"/>
</dbReference>
<dbReference type="AlphaFoldDB" id="A0A7T8KBC7"/>